<evidence type="ECO:0000313" key="2">
    <source>
        <dbReference type="Proteomes" id="UP000053462"/>
    </source>
</evidence>
<keyword evidence="2" id="KW-1185">Reference proteome</keyword>
<name>A0A100XWE8_9EURY</name>
<protein>
    <submittedName>
        <fullName evidence="1">Uncharacterized protein</fullName>
    </submittedName>
</protein>
<proteinExistence type="predicted"/>
<dbReference type="Proteomes" id="UP000053462">
    <property type="component" value="Unassembled WGS sequence"/>
</dbReference>
<dbReference type="EMBL" id="LLYW01000035">
    <property type="protein sequence ID" value="KUH32406.1"/>
    <property type="molecule type" value="Genomic_DNA"/>
</dbReference>
<sequence length="73" mass="8371">MEKLKSTLLQKRLEVVKKRKELLALEEARLVRMARQKKATASELAKVKKEKVSIALEEAKLIRVLKQNGYPAV</sequence>
<accession>A0A100XWE8</accession>
<dbReference type="AlphaFoldDB" id="A0A100XWE8"/>
<evidence type="ECO:0000313" key="1">
    <source>
        <dbReference type="EMBL" id="KUH32406.1"/>
    </source>
</evidence>
<organism evidence="1 2">
    <name type="scientific">Thermococcus celericrescens</name>
    <dbReference type="NCBI Taxonomy" id="227598"/>
    <lineage>
        <taxon>Archaea</taxon>
        <taxon>Methanobacteriati</taxon>
        <taxon>Methanobacteriota</taxon>
        <taxon>Thermococci</taxon>
        <taxon>Thermococcales</taxon>
        <taxon>Thermococcaceae</taxon>
        <taxon>Thermococcus</taxon>
    </lineage>
</organism>
<dbReference type="OrthoDB" id="102508at2157"/>
<reference evidence="1 2" key="1">
    <citation type="submission" date="2015-10" db="EMBL/GenBank/DDBJ databases">
        <title>Draft genome sequence of Thermococcus celericrescens strain DSM 17994.</title>
        <authorList>
            <person name="Hong S.-J."/>
            <person name="Park C.-E."/>
            <person name="Shin J.-H."/>
        </authorList>
    </citation>
    <scope>NUCLEOTIDE SEQUENCE [LARGE SCALE GENOMIC DNA]</scope>
    <source>
        <strain evidence="1 2">DSM 17994</strain>
    </source>
</reference>
<dbReference type="STRING" id="227598.APY94_09975"/>
<gene>
    <name evidence="1" type="ORF">APY94_09975</name>
</gene>
<comment type="caution">
    <text evidence="1">The sequence shown here is derived from an EMBL/GenBank/DDBJ whole genome shotgun (WGS) entry which is preliminary data.</text>
</comment>
<dbReference type="RefSeq" id="WP_058939487.1">
    <property type="nucleotide sequence ID" value="NZ_LLYW01000035.1"/>
</dbReference>